<evidence type="ECO:0000313" key="1">
    <source>
        <dbReference type="EMBL" id="CAG8764037.1"/>
    </source>
</evidence>
<proteinExistence type="predicted"/>
<gene>
    <name evidence="1" type="ORF">GMARGA_LOCUS17809</name>
</gene>
<sequence length="241" mass="27356">MKHVENVDVAKIVEAMGVVSNMIDEGNDAAFNIPCNEIATRSILVRSGSENKVTALGEDDVEKKSLIIKSYLKVFRHDKAMMKKLCSEEFEGGYKMNELVKEVAKTLMKDKGLNDKVEEKETDINGHNISVTKVENDDLAMDDNNDLVRCRIKDNNDGDEAPDGRARNHEFNFHDEKSWSNEHLDCNKELVIKSEREEKGRLDVRNKANRLGDNGVKGKGMEAKIYDNFDEAEKAYKKTQE</sequence>
<dbReference type="EMBL" id="CAJVQB010013724">
    <property type="protein sequence ID" value="CAG8764037.1"/>
    <property type="molecule type" value="Genomic_DNA"/>
</dbReference>
<evidence type="ECO:0000313" key="2">
    <source>
        <dbReference type="Proteomes" id="UP000789901"/>
    </source>
</evidence>
<dbReference type="Proteomes" id="UP000789901">
    <property type="component" value="Unassembled WGS sequence"/>
</dbReference>
<accession>A0ABN7VG76</accession>
<keyword evidence="2" id="KW-1185">Reference proteome</keyword>
<organism evidence="1 2">
    <name type="scientific">Gigaspora margarita</name>
    <dbReference type="NCBI Taxonomy" id="4874"/>
    <lineage>
        <taxon>Eukaryota</taxon>
        <taxon>Fungi</taxon>
        <taxon>Fungi incertae sedis</taxon>
        <taxon>Mucoromycota</taxon>
        <taxon>Glomeromycotina</taxon>
        <taxon>Glomeromycetes</taxon>
        <taxon>Diversisporales</taxon>
        <taxon>Gigasporaceae</taxon>
        <taxon>Gigaspora</taxon>
    </lineage>
</organism>
<comment type="caution">
    <text evidence="1">The sequence shown here is derived from an EMBL/GenBank/DDBJ whole genome shotgun (WGS) entry which is preliminary data.</text>
</comment>
<protein>
    <submittedName>
        <fullName evidence="1">18595_t:CDS:1</fullName>
    </submittedName>
</protein>
<reference evidence="1 2" key="1">
    <citation type="submission" date="2021-06" db="EMBL/GenBank/DDBJ databases">
        <authorList>
            <person name="Kallberg Y."/>
            <person name="Tangrot J."/>
            <person name="Rosling A."/>
        </authorList>
    </citation>
    <scope>NUCLEOTIDE SEQUENCE [LARGE SCALE GENOMIC DNA]</scope>
    <source>
        <strain evidence="1 2">120-4 pot B 10/14</strain>
    </source>
</reference>
<name>A0ABN7VG76_GIGMA</name>